<evidence type="ECO:0000313" key="15">
    <source>
        <dbReference type="Proteomes" id="UP000094336"/>
    </source>
</evidence>
<evidence type="ECO:0000256" key="11">
    <source>
        <dbReference type="ARBA" id="ARBA00023180"/>
    </source>
</evidence>
<keyword evidence="7 12" id="KW-0812">Transmembrane</keyword>
<gene>
    <name evidence="14" type="ORF">BABINDRAFT_159380</name>
</gene>
<reference evidence="15" key="1">
    <citation type="submission" date="2016-05" db="EMBL/GenBank/DDBJ databases">
        <title>Comparative genomics of biotechnologically important yeasts.</title>
        <authorList>
            <consortium name="DOE Joint Genome Institute"/>
            <person name="Riley R."/>
            <person name="Haridas S."/>
            <person name="Wolfe K.H."/>
            <person name="Lopes M.R."/>
            <person name="Hittinger C.T."/>
            <person name="Goker M."/>
            <person name="Salamov A."/>
            <person name="Wisecaver J."/>
            <person name="Long T.M."/>
            <person name="Aerts A.L."/>
            <person name="Barry K."/>
            <person name="Choi C."/>
            <person name="Clum A."/>
            <person name="Coughlan A.Y."/>
            <person name="Deshpande S."/>
            <person name="Douglass A.P."/>
            <person name="Hanson S.J."/>
            <person name="Klenk H.-P."/>
            <person name="Labutti K."/>
            <person name="Lapidus A."/>
            <person name="Lindquist E."/>
            <person name="Lipzen A."/>
            <person name="Meier-Kolthoff J.P."/>
            <person name="Ohm R.A."/>
            <person name="Otillar R.P."/>
            <person name="Pangilinan J."/>
            <person name="Peng Y."/>
            <person name="Rokas A."/>
            <person name="Rosa C.A."/>
            <person name="Scheuner C."/>
            <person name="Sibirny A.A."/>
            <person name="Slot J.C."/>
            <person name="Stielow J.B."/>
            <person name="Sun H."/>
            <person name="Kurtzman C.P."/>
            <person name="Blackwell M."/>
            <person name="Grigoriev I.V."/>
            <person name="Jeffries T.W."/>
        </authorList>
    </citation>
    <scope>NUCLEOTIDE SEQUENCE [LARGE SCALE GENOMIC DNA]</scope>
    <source>
        <strain evidence="15">NRRL Y-12698</strain>
    </source>
</reference>
<comment type="subcellular location">
    <subcellularLocation>
        <location evidence="1 12">Endoplasmic reticulum membrane</location>
        <topology evidence="1 12">Multi-pass membrane protein</topology>
    </subcellularLocation>
</comment>
<dbReference type="InterPro" id="IPR017850">
    <property type="entry name" value="Alkaline_phosphatase_core_sf"/>
</dbReference>
<keyword evidence="15" id="KW-1185">Reference proteome</keyword>
<evidence type="ECO:0000256" key="2">
    <source>
        <dbReference type="ARBA" id="ARBA00004687"/>
    </source>
</evidence>
<evidence type="ECO:0000256" key="12">
    <source>
        <dbReference type="RuleBase" id="RU367106"/>
    </source>
</evidence>
<keyword evidence="9 12" id="KW-1133">Transmembrane helix</keyword>
<dbReference type="InterPro" id="IPR037674">
    <property type="entry name" value="PIG-G_N"/>
</dbReference>
<feature type="transmembrane region" description="Helical" evidence="12">
    <location>
        <begin position="788"/>
        <end position="810"/>
    </location>
</feature>
<feature type="transmembrane region" description="Helical" evidence="12">
    <location>
        <begin position="473"/>
        <end position="493"/>
    </location>
</feature>
<accession>A0A1E3QZ42</accession>
<keyword evidence="5 12" id="KW-0337">GPI-anchor biosynthesis</keyword>
<evidence type="ECO:0000256" key="6">
    <source>
        <dbReference type="ARBA" id="ARBA00022679"/>
    </source>
</evidence>
<dbReference type="PANTHER" id="PTHR23072:SF0">
    <property type="entry name" value="GPI ETHANOLAMINE PHOSPHATE TRANSFERASE 2"/>
    <property type="match status" value="1"/>
</dbReference>
<feature type="transmembrane region" description="Helical" evidence="12">
    <location>
        <begin position="737"/>
        <end position="759"/>
    </location>
</feature>
<dbReference type="EMBL" id="KV454426">
    <property type="protein sequence ID" value="ODQ82885.1"/>
    <property type="molecule type" value="Genomic_DNA"/>
</dbReference>
<organism evidence="14 15">
    <name type="scientific">Babjeviella inositovora NRRL Y-12698</name>
    <dbReference type="NCBI Taxonomy" id="984486"/>
    <lineage>
        <taxon>Eukaryota</taxon>
        <taxon>Fungi</taxon>
        <taxon>Dikarya</taxon>
        <taxon>Ascomycota</taxon>
        <taxon>Saccharomycotina</taxon>
        <taxon>Pichiomycetes</taxon>
        <taxon>Serinales incertae sedis</taxon>
        <taxon>Babjeviella</taxon>
    </lineage>
</organism>
<dbReference type="RefSeq" id="XP_018988213.1">
    <property type="nucleotide sequence ID" value="XM_019127624.1"/>
</dbReference>
<evidence type="ECO:0000256" key="5">
    <source>
        <dbReference type="ARBA" id="ARBA00022502"/>
    </source>
</evidence>
<dbReference type="GO" id="GO:0005886">
    <property type="term" value="C:plasma membrane"/>
    <property type="evidence" value="ECO:0007669"/>
    <property type="project" value="EnsemblFungi"/>
</dbReference>
<dbReference type="PANTHER" id="PTHR23072">
    <property type="entry name" value="PHOSPHATIDYLINOSITOL GLYCAN-RELATED"/>
    <property type="match status" value="1"/>
</dbReference>
<feature type="transmembrane region" description="Helical" evidence="12">
    <location>
        <begin position="418"/>
        <end position="438"/>
    </location>
</feature>
<dbReference type="UniPathway" id="UPA00196"/>
<evidence type="ECO:0000259" key="13">
    <source>
        <dbReference type="Pfam" id="PF19316"/>
    </source>
</evidence>
<evidence type="ECO:0000313" key="14">
    <source>
        <dbReference type="EMBL" id="ODQ82885.1"/>
    </source>
</evidence>
<dbReference type="Pfam" id="PF01663">
    <property type="entry name" value="Phosphodiest"/>
    <property type="match status" value="1"/>
</dbReference>
<feature type="transmembrane region" description="Helical" evidence="12">
    <location>
        <begin position="822"/>
        <end position="846"/>
    </location>
</feature>
<keyword evidence="11" id="KW-0325">Glycoprotein</keyword>
<dbReference type="InterPro" id="IPR045687">
    <property type="entry name" value="PIGG/GPI7_C"/>
</dbReference>
<keyword evidence="10 12" id="KW-0472">Membrane</keyword>
<dbReference type="AlphaFoldDB" id="A0A1E3QZ42"/>
<dbReference type="STRING" id="984486.A0A1E3QZ42"/>
<dbReference type="Pfam" id="PF19316">
    <property type="entry name" value="PIGO_PIGG"/>
    <property type="match status" value="1"/>
</dbReference>
<feature type="transmembrane region" description="Helical" evidence="12">
    <location>
        <begin position="699"/>
        <end position="717"/>
    </location>
</feature>
<evidence type="ECO:0000256" key="4">
    <source>
        <dbReference type="ARBA" id="ARBA00020830"/>
    </source>
</evidence>
<dbReference type="InterPro" id="IPR039527">
    <property type="entry name" value="PIGG/GPI7"/>
</dbReference>
<feature type="domain" description="GPI ethanolamine phosphate transferase 2 C-terminal" evidence="13">
    <location>
        <begin position="410"/>
        <end position="839"/>
    </location>
</feature>
<proteinExistence type="inferred from homology"/>
<evidence type="ECO:0000256" key="8">
    <source>
        <dbReference type="ARBA" id="ARBA00022824"/>
    </source>
</evidence>
<dbReference type="SUPFAM" id="SSF53649">
    <property type="entry name" value="Alkaline phosphatase-like"/>
    <property type="match status" value="1"/>
</dbReference>
<feature type="transmembrane region" description="Helical" evidence="12">
    <location>
        <begin position="667"/>
        <end position="687"/>
    </location>
</feature>
<feature type="transmembrane region" description="Helical" evidence="12">
    <location>
        <begin position="564"/>
        <end position="585"/>
    </location>
</feature>
<evidence type="ECO:0000256" key="9">
    <source>
        <dbReference type="ARBA" id="ARBA00022989"/>
    </source>
</evidence>
<protein>
    <recommendedName>
        <fullName evidence="4 12">GPI ethanolamine phosphate transferase 2</fullName>
    </recommendedName>
</protein>
<evidence type="ECO:0000256" key="3">
    <source>
        <dbReference type="ARBA" id="ARBA00005315"/>
    </source>
</evidence>
<dbReference type="GO" id="GO:0006506">
    <property type="term" value="P:GPI anchor biosynthetic process"/>
    <property type="evidence" value="ECO:0007669"/>
    <property type="project" value="UniProtKB-UniPathway"/>
</dbReference>
<sequence length="847" mass="94901">MVKARWVAASILFALQLLGLLLFAKGFFPSKVVISGDGLFHTDLPAAPAQFSKLIFMVVDAMRSDFIFSEDSSMSFVHQLLNSGHALGFTAHSTPPTVTLPRLKGLTTGSTPNFLDAILNVAEDDTSSSLGEQDSWVKQLFNNGFRIQMFGDDTWLKLFPRFFHRTDGTNSFFVSDFTEVDINVTRHLNDELTVNSGEWDAMILHYLGLDHIGHKGGPKSVFMKPKQQEMDQVIEQLYRYVEEHPETLLVVAGDHGMNEIGNHGGASIGETSAGLVFISPKLEPISSQKSKIAPVAENPGFEFYKRVQQIDLVPTLSMLLQVPIPKNNLGVFIPDFLPLWAPKYAKDVLVENCEQIKLLVEASFGVESLLDSLDEEVEAFQQLYFLCSEGSRDGCYAFLEKSQSHLASSATNYNYVDIYRGFGLLVLSAVLAVALLAVEFWQSKLFGAGILGGSFVFAVSSFGSSLVEEEYQLWWWFATFFFFVYFYSCPGFIRRKKFRFTLLLLSVRVLRSWNNSGQKYITSTLGEYLSNNPSLLWFLILVTYTVYGLRIWTGALRILNPVIAFMLPFMLCSLGFTFKACQVVANGESYPKELLPLVNWILDSMGMENAVDSLVPLAKLVFQMGFVALLTRVVFASQPNADNALFMSDVTNIVSIVLINQTSTKNIPVFLVFMGIKYLFTDLSSYYTAYGSNQLHSTAFVSVFTLIMQYLSFFSLGNTNSLATVDLSNAYNGVESYNMTLVGVLTFLSNFAGPVYWAIASLDVMLEKSATTHQQTSQKWAKFWVRNLIYIVFYSVAAVGLVGACINLRFHLFIWSVFSPKLLYFVSWNVLIYGVMETVCLLMLCIY</sequence>
<dbReference type="Gene3D" id="3.40.720.10">
    <property type="entry name" value="Alkaline Phosphatase, subunit A"/>
    <property type="match status" value="1"/>
</dbReference>
<feature type="transmembrane region" description="Helical" evidence="12">
    <location>
        <begin position="445"/>
        <end position="467"/>
    </location>
</feature>
<dbReference type="InterPro" id="IPR002591">
    <property type="entry name" value="Phosphodiest/P_Trfase"/>
</dbReference>
<evidence type="ECO:0000256" key="7">
    <source>
        <dbReference type="ARBA" id="ARBA00022692"/>
    </source>
</evidence>
<name>A0A1E3QZ42_9ASCO</name>
<dbReference type="OrthoDB" id="272139at2759"/>
<feature type="transmembrane region" description="Helical" evidence="12">
    <location>
        <begin position="614"/>
        <end position="635"/>
    </location>
</feature>
<dbReference type="Proteomes" id="UP000094336">
    <property type="component" value="Unassembled WGS sequence"/>
</dbReference>
<comment type="pathway">
    <text evidence="2 12">Glycolipid biosynthesis; glycosylphosphatidylinositol-anchor biosynthesis.</text>
</comment>
<evidence type="ECO:0000256" key="10">
    <source>
        <dbReference type="ARBA" id="ARBA00023136"/>
    </source>
</evidence>
<dbReference type="CDD" id="cd16024">
    <property type="entry name" value="GPI_EPT_2"/>
    <property type="match status" value="1"/>
</dbReference>
<comment type="similarity">
    <text evidence="3 12">Belongs to the PIGG/PIGN/PIGO family. PIGG subfamily.</text>
</comment>
<keyword evidence="6 12" id="KW-0808">Transferase</keyword>
<keyword evidence="8 12" id="KW-0256">Endoplasmic reticulum</keyword>
<comment type="function">
    <text evidence="12">Ethanolamine phosphate transferase involved in glycosylphosphatidylinositol-anchor biosynthesis. Transfers ethanolamine phosphate to the GPI second mannose.</text>
</comment>
<evidence type="ECO:0000256" key="1">
    <source>
        <dbReference type="ARBA" id="ARBA00004477"/>
    </source>
</evidence>
<dbReference type="GO" id="GO:0005789">
    <property type="term" value="C:endoplasmic reticulum membrane"/>
    <property type="evidence" value="ECO:0007669"/>
    <property type="project" value="UniProtKB-SubCell"/>
</dbReference>
<feature type="transmembrane region" description="Helical" evidence="12">
    <location>
        <begin position="534"/>
        <end position="552"/>
    </location>
</feature>
<dbReference type="GeneID" id="30145477"/>
<dbReference type="GO" id="GO:0051267">
    <property type="term" value="F:CP2 mannose-ethanolamine phosphotransferase activity"/>
    <property type="evidence" value="ECO:0007669"/>
    <property type="project" value="EnsemblFungi"/>
</dbReference>